<proteinExistence type="predicted"/>
<evidence type="ECO:0000313" key="4">
    <source>
        <dbReference type="Proteomes" id="UP000011081"/>
    </source>
</evidence>
<dbReference type="AlphaFoldDB" id="L2GUG8"/>
<feature type="chain" id="PRO_5003960387" description="SPX domain-containing protein" evidence="2">
    <location>
        <begin position="19"/>
        <end position="477"/>
    </location>
</feature>
<name>L2GUG8_VAVCU</name>
<evidence type="ECO:0000256" key="2">
    <source>
        <dbReference type="SAM" id="SignalP"/>
    </source>
</evidence>
<feature type="region of interest" description="Disordered" evidence="1">
    <location>
        <begin position="345"/>
        <end position="462"/>
    </location>
</feature>
<evidence type="ECO:0008006" key="5">
    <source>
        <dbReference type="Google" id="ProtNLM"/>
    </source>
</evidence>
<evidence type="ECO:0000256" key="1">
    <source>
        <dbReference type="SAM" id="MobiDB-lite"/>
    </source>
</evidence>
<dbReference type="Proteomes" id="UP000011081">
    <property type="component" value="Unassembled WGS sequence"/>
</dbReference>
<gene>
    <name evidence="3" type="ORF">VCUG_01275</name>
</gene>
<keyword evidence="2" id="KW-0732">Signal</keyword>
<feature type="region of interest" description="Disordered" evidence="1">
    <location>
        <begin position="293"/>
        <end position="317"/>
    </location>
</feature>
<dbReference type="InParanoid" id="L2GUG8"/>
<protein>
    <recommendedName>
        <fullName evidence="5">SPX domain-containing protein</fullName>
    </recommendedName>
</protein>
<dbReference type="HOGENOM" id="CLU_572666_0_0_1"/>
<dbReference type="GeneID" id="19879154"/>
<accession>L2GUG8</accession>
<feature type="compositionally biased region" description="Low complexity" evidence="1">
    <location>
        <begin position="444"/>
        <end position="459"/>
    </location>
</feature>
<sequence length="477" mass="54498">MHFLMCLFCFSSIYSTNGNSCNVRTGRAGIEDNNNAANDRFHTIQREYEIMNNMVYDALEMTCKQFIKLVRRRQNSCGNTYFKILHGELLGRLRERCTEKVLRRIIELKYSAKKLKDSVKKMKNTISRNKVSLYRDEIDKMAHNMIEVAKGFSLLRAPYANSLDLSGKTAYVDVYYDEFEKMHERLASALSRFSAKSIMVPYFKTRNKYTFKWLCETCEFAKMSEALFSKAEEMLRSARNFLIEKYRQTGNEKWLETQQPAVCTPARDSQLYNTEKNIGDRILLSDQISEKSDDLEEWDSSDLSGSNNYETKNDLSESQRTALNMLHPSCAPPCSSGYISGSAPPVNHPVLPSENLSRTVGRCSPPPQSSQHLKPSRSSSRPQPPPQHLKPSRSYSRPQPPPQHLKPSRSSSRPQPPPHQESSSNAHSKPCNPLSQPFHPVQTSNQSPPLLSSSNSPNHQHFRNYYDLPSMFNSTLV</sequence>
<dbReference type="RefSeq" id="XP_008074293.1">
    <property type="nucleotide sequence ID" value="XM_008076102.1"/>
</dbReference>
<evidence type="ECO:0000313" key="3">
    <source>
        <dbReference type="EMBL" id="ELA47279.1"/>
    </source>
</evidence>
<dbReference type="EMBL" id="GL877421">
    <property type="protein sequence ID" value="ELA47279.1"/>
    <property type="molecule type" value="Genomic_DNA"/>
</dbReference>
<feature type="signal peptide" evidence="2">
    <location>
        <begin position="1"/>
        <end position="18"/>
    </location>
</feature>
<reference evidence="4" key="1">
    <citation type="submission" date="2011-03" db="EMBL/GenBank/DDBJ databases">
        <title>The genome sequence of Vavraia culicis strain floridensis.</title>
        <authorList>
            <consortium name="The Broad Institute Genome Sequencing Platform"/>
            <person name="Cuomo C."/>
            <person name="Becnel J."/>
            <person name="Sanscrainte N."/>
            <person name="Young S.K."/>
            <person name="Zeng Q."/>
            <person name="Gargeya S."/>
            <person name="Fitzgerald M."/>
            <person name="Haas B."/>
            <person name="Abouelleil A."/>
            <person name="Alvarado L."/>
            <person name="Arachchi H.M."/>
            <person name="Berlin A."/>
            <person name="Chapman S.B."/>
            <person name="Gearin G."/>
            <person name="Goldberg J."/>
            <person name="Griggs A."/>
            <person name="Gujja S."/>
            <person name="Hansen M."/>
            <person name="Heiman D."/>
            <person name="Howarth C."/>
            <person name="Larimer J."/>
            <person name="Lui A."/>
            <person name="MacDonald P.J.P."/>
            <person name="McCowen C."/>
            <person name="Montmayeur A."/>
            <person name="Murphy C."/>
            <person name="Neiman D."/>
            <person name="Pearson M."/>
            <person name="Priest M."/>
            <person name="Roberts A."/>
            <person name="Saif S."/>
            <person name="Shea T."/>
            <person name="Sisk P."/>
            <person name="Stolte C."/>
            <person name="Sykes S."/>
            <person name="Wortman J."/>
            <person name="Nusbaum C."/>
            <person name="Birren B."/>
        </authorList>
    </citation>
    <scope>NUCLEOTIDE SEQUENCE [LARGE SCALE GENOMIC DNA]</scope>
    <source>
        <strain evidence="4">floridensis</strain>
    </source>
</reference>
<keyword evidence="4" id="KW-1185">Reference proteome</keyword>
<organism evidence="3 4">
    <name type="scientific">Vavraia culicis (isolate floridensis)</name>
    <name type="common">Microsporidian parasite</name>
    <dbReference type="NCBI Taxonomy" id="948595"/>
    <lineage>
        <taxon>Eukaryota</taxon>
        <taxon>Fungi</taxon>
        <taxon>Fungi incertae sedis</taxon>
        <taxon>Microsporidia</taxon>
        <taxon>Pleistophoridae</taxon>
        <taxon>Vavraia</taxon>
    </lineage>
</organism>
<dbReference type="VEuPathDB" id="MicrosporidiaDB:VCUG_01275"/>